<sequence length="459" mass="49909">MLEAFIEEHRARIVTSLQELLRIPSVEGAYVPGQPFGPEVAQALKYVLQLASEHGFPVANVDGYAGHVEFGQGDDYVAVLSHLDVVPAGSNWSHPPFAAEVHDGKIYARGAIDDKGPALSTLWALIGLKSLGYTPKRKIRLIFGLDEESGWKCVEHYFSQQPLPLGGFTPDADFPLIHAEKGVATIRMEVPADVQSMNPKVLSFDGGQRSNMVPDLASAIVDCHSETAAIEWEQKLHKEARARDWNVHINVTGAHIEIIAYGTSAHGSTPDAGVNAIIRLASLLSTQSISNASMWRAISLIDTKGKALGVESADDVTGNLTSNVGRAYLDGENYVFLVNIRYPIDQTGDGLLQRVRQTLSDKWTIQLSSDKAPLFVPLDHPVVRVLSRVYEETTGQPAIPLAIGGATYARAIPNAVAFGALLPNQPDLAHQADENWAIDDYLRCIEIYAHAMLELANTL</sequence>
<dbReference type="InterPro" id="IPR002933">
    <property type="entry name" value="Peptidase_M20"/>
</dbReference>
<dbReference type="SUPFAM" id="SSF53187">
    <property type="entry name" value="Zn-dependent exopeptidases"/>
    <property type="match status" value="1"/>
</dbReference>
<keyword evidence="7" id="KW-0224">Dipeptidase</keyword>
<dbReference type="Proteomes" id="UP000663505">
    <property type="component" value="Chromosome"/>
</dbReference>
<gene>
    <name evidence="9" type="primary">pepV</name>
    <name evidence="9" type="ORF">JZ786_14475</name>
</gene>
<dbReference type="PROSITE" id="PS00758">
    <property type="entry name" value="ARGE_DAPE_CPG2_1"/>
    <property type="match status" value="1"/>
</dbReference>
<dbReference type="PANTHER" id="PTHR43808:SF31">
    <property type="entry name" value="N-ACETYL-L-CITRULLINE DEACETYLASE"/>
    <property type="match status" value="1"/>
</dbReference>
<dbReference type="Pfam" id="PF01546">
    <property type="entry name" value="Peptidase_M20"/>
    <property type="match status" value="1"/>
</dbReference>
<dbReference type="GO" id="GO:0008270">
    <property type="term" value="F:zinc ion binding"/>
    <property type="evidence" value="ECO:0007669"/>
    <property type="project" value="InterPro"/>
</dbReference>
<comment type="cofactor">
    <cofactor evidence="1">
        <name>Zn(2+)</name>
        <dbReference type="ChEBI" id="CHEBI:29105"/>
    </cofactor>
</comment>
<protein>
    <submittedName>
        <fullName evidence="9">Dipeptidase PepV</fullName>
    </submittedName>
</protein>
<evidence type="ECO:0000256" key="2">
    <source>
        <dbReference type="ARBA" id="ARBA00006247"/>
    </source>
</evidence>
<dbReference type="NCBIfam" id="TIGR01887">
    <property type="entry name" value="dipeptidaselike"/>
    <property type="match status" value="1"/>
</dbReference>
<dbReference type="EMBL" id="CP071182">
    <property type="protein sequence ID" value="QSO45753.1"/>
    <property type="molecule type" value="Genomic_DNA"/>
</dbReference>
<evidence type="ECO:0000313" key="9">
    <source>
        <dbReference type="EMBL" id="QSO45753.1"/>
    </source>
</evidence>
<keyword evidence="6" id="KW-0862">Zinc</keyword>
<keyword evidence="4" id="KW-0479">Metal-binding</keyword>
<keyword evidence="3" id="KW-0645">Protease</keyword>
<dbReference type="KEGG" id="afx:JZ786_14475"/>
<name>A0A9X7Z619_9BACL</name>
<dbReference type="Gene3D" id="3.40.630.10">
    <property type="entry name" value="Zn peptidases"/>
    <property type="match status" value="1"/>
</dbReference>
<organism evidence="9 10">
    <name type="scientific">Alicyclobacillus mengziensis</name>
    <dbReference type="NCBI Taxonomy" id="2931921"/>
    <lineage>
        <taxon>Bacteria</taxon>
        <taxon>Bacillati</taxon>
        <taxon>Bacillota</taxon>
        <taxon>Bacilli</taxon>
        <taxon>Bacillales</taxon>
        <taxon>Alicyclobacillaceae</taxon>
        <taxon>Alicyclobacillus</taxon>
    </lineage>
</organism>
<evidence type="ECO:0000256" key="6">
    <source>
        <dbReference type="ARBA" id="ARBA00022833"/>
    </source>
</evidence>
<keyword evidence="10" id="KW-1185">Reference proteome</keyword>
<evidence type="ECO:0000256" key="1">
    <source>
        <dbReference type="ARBA" id="ARBA00001947"/>
    </source>
</evidence>
<dbReference type="GO" id="GO:0008777">
    <property type="term" value="F:acetylornithine deacetylase activity"/>
    <property type="evidence" value="ECO:0007669"/>
    <property type="project" value="TreeGrafter"/>
</dbReference>
<dbReference type="RefSeq" id="WP_206655122.1">
    <property type="nucleotide sequence ID" value="NZ_CP071182.1"/>
</dbReference>
<evidence type="ECO:0000313" key="10">
    <source>
        <dbReference type="Proteomes" id="UP000663505"/>
    </source>
</evidence>
<accession>A0A9X7Z619</accession>
<dbReference type="InterPro" id="IPR050072">
    <property type="entry name" value="Peptidase_M20A"/>
</dbReference>
<dbReference type="NCBIfam" id="NF005591">
    <property type="entry name" value="PRK07318.1"/>
    <property type="match status" value="1"/>
</dbReference>
<comment type="similarity">
    <text evidence="2">Belongs to the peptidase M20A family.</text>
</comment>
<keyword evidence="5" id="KW-0378">Hydrolase</keyword>
<keyword evidence="8" id="KW-0482">Metalloprotease</keyword>
<evidence type="ECO:0000256" key="8">
    <source>
        <dbReference type="ARBA" id="ARBA00023049"/>
    </source>
</evidence>
<dbReference type="GO" id="GO:0006526">
    <property type="term" value="P:L-arginine biosynthetic process"/>
    <property type="evidence" value="ECO:0007669"/>
    <property type="project" value="TreeGrafter"/>
</dbReference>
<evidence type="ECO:0000256" key="5">
    <source>
        <dbReference type="ARBA" id="ARBA00022801"/>
    </source>
</evidence>
<dbReference type="GO" id="GO:0008237">
    <property type="term" value="F:metallopeptidase activity"/>
    <property type="evidence" value="ECO:0007669"/>
    <property type="project" value="UniProtKB-KW"/>
</dbReference>
<evidence type="ECO:0000256" key="3">
    <source>
        <dbReference type="ARBA" id="ARBA00022670"/>
    </source>
</evidence>
<evidence type="ECO:0000256" key="4">
    <source>
        <dbReference type="ARBA" id="ARBA00022723"/>
    </source>
</evidence>
<dbReference type="InterPro" id="IPR001261">
    <property type="entry name" value="ArgE/DapE_CS"/>
</dbReference>
<dbReference type="InterPro" id="IPR010964">
    <property type="entry name" value="M20A_pepV-rel"/>
</dbReference>
<dbReference type="Gene3D" id="3.30.70.360">
    <property type="match status" value="2"/>
</dbReference>
<dbReference type="PANTHER" id="PTHR43808">
    <property type="entry name" value="ACETYLORNITHINE DEACETYLASE"/>
    <property type="match status" value="1"/>
</dbReference>
<dbReference type="AlphaFoldDB" id="A0A9X7Z619"/>
<dbReference type="GO" id="GO:0016805">
    <property type="term" value="F:dipeptidase activity"/>
    <property type="evidence" value="ECO:0007669"/>
    <property type="project" value="UniProtKB-KW"/>
</dbReference>
<dbReference type="GO" id="GO:0006508">
    <property type="term" value="P:proteolysis"/>
    <property type="evidence" value="ECO:0007669"/>
    <property type="project" value="UniProtKB-KW"/>
</dbReference>
<proteinExistence type="inferred from homology"/>
<reference evidence="9 10" key="1">
    <citation type="submission" date="2021-02" db="EMBL/GenBank/DDBJ databases">
        <title>Alicyclobacillus curvatus sp. nov. and Alicyclobacillus mengziensis sp. nov., two acidophilic bacteria isolated from acid mine drainage.</title>
        <authorList>
            <person name="Huang Y."/>
        </authorList>
    </citation>
    <scope>NUCLEOTIDE SEQUENCE [LARGE SCALE GENOMIC DNA]</scope>
    <source>
        <strain evidence="9 10">S30H14</strain>
    </source>
</reference>
<dbReference type="SUPFAM" id="SSF55031">
    <property type="entry name" value="Bacterial exopeptidase dimerisation domain"/>
    <property type="match status" value="1"/>
</dbReference>
<dbReference type="PROSITE" id="PS00759">
    <property type="entry name" value="ARGE_DAPE_CPG2_2"/>
    <property type="match status" value="1"/>
</dbReference>
<dbReference type="InterPro" id="IPR036264">
    <property type="entry name" value="Bact_exopeptidase_dim_dom"/>
</dbReference>
<evidence type="ECO:0000256" key="7">
    <source>
        <dbReference type="ARBA" id="ARBA00022997"/>
    </source>
</evidence>